<dbReference type="Pfam" id="PF07660">
    <property type="entry name" value="STN"/>
    <property type="match status" value="1"/>
</dbReference>
<keyword evidence="8" id="KW-0732">Signal</keyword>
<protein>
    <recommendedName>
        <fullName evidence="9">Secretin/TonB short N-terminal domain-containing protein</fullName>
    </recommendedName>
</protein>
<comment type="similarity">
    <text evidence="7">Belongs to the TonB-dependent receptor family.</text>
</comment>
<sequence>MRTGRGLSKRAVIATFCSLWAAAPAFAQQGAPIDIRIKAGPLSTALSDLARTQRLDLIFDERLLADRTTVAIRGHLTVDDVLRQLLAGTGIGYRRTSESVILLFAQPAGGHVADEGAVADILVIGRLTQNADIRRTENDIQPYRVVSRRDAATTHRDGIDEVLRARETQNDQILSASQDPFTRTGSNQSEIDLRGLGSQQTLVLIDGRRMPSIPTAFQGLQQPDLNAIPLGAIERIETLPSTAGGIYGPGATGGVINVVLRRAYRGAEINVVGGITARGDAARLRTEARIGFTPDGGRTDVMLFASRTASGPIHTGDRDFAERAALRALANSPAAYLARYPVGQGINVFSQGGDLALDSTLGGAALGSPITSLPIGVSGGAVDRTDQLFRRAGQIVTLSPANPGSPQTDLLTKPTLTSAFLNVRHQFGAGIEGYVDGLYLRDASEVTGRTTGSIVAVDADAPGNPFTQPIILTYPVPAMDPPSHTNISEFRVMTGLIVPLFHRWRANLDYSYAETRLDFLSSTTGVTSDLYSAIGTGMLGPSGQPILDPLGDSAGFLRALPQYLESTLISIRRADRRSEGSLRVSGPVLQLPGGMLTLTGLAGVWQEQVPASDLRFQLASISVSTPAPMFSQLDRYAYAEVRAPIVPSDSGLVPLRGLEVQLAARFDSQTTRVPTGASGSDLASTESFRFTRAAAVFTAGLRVFPWPWLILRGSVATGQLPPTVDQIGYAQFQANFDVGLSDVKRGDRQIGSEGSVALLSGGSPTLRPERARSVSFGLVVNPNGGGPRLSVDLTRIDKWDEISTVYSGNLGYFLANEARYPDRVLRAPLTTQDAALGFTAGPITEIDTRSFNSGRTTVTALDVQLDWQVPIGASSSLGTHTKLTWQPTLRRQKAPDLPAFNIVGYADGPLEWRGNVGVDWRRGPLSIGLNGQYFSNYNVANSNFNASAGNPKVVAYQGATKIPAQLYFDLDFRWHFSLPRSAHGVRTGEIALGIVNVADHKPPIIANPDGVGYSTYGDPRGRRFELSISASY</sequence>
<dbReference type="Gene3D" id="3.55.50.30">
    <property type="match status" value="1"/>
</dbReference>
<evidence type="ECO:0000256" key="6">
    <source>
        <dbReference type="ARBA" id="ARBA00023237"/>
    </source>
</evidence>
<evidence type="ECO:0000256" key="8">
    <source>
        <dbReference type="SAM" id="SignalP"/>
    </source>
</evidence>
<dbReference type="InterPro" id="IPR012910">
    <property type="entry name" value="Plug_dom"/>
</dbReference>
<dbReference type="Pfam" id="PF00593">
    <property type="entry name" value="TonB_dep_Rec_b-barrel"/>
    <property type="match status" value="1"/>
</dbReference>
<evidence type="ECO:0000256" key="2">
    <source>
        <dbReference type="ARBA" id="ARBA00022448"/>
    </source>
</evidence>
<dbReference type="SMART" id="SM00965">
    <property type="entry name" value="STN"/>
    <property type="match status" value="1"/>
</dbReference>
<feature type="signal peptide" evidence="8">
    <location>
        <begin position="1"/>
        <end position="27"/>
    </location>
</feature>
<evidence type="ECO:0000256" key="5">
    <source>
        <dbReference type="ARBA" id="ARBA00023136"/>
    </source>
</evidence>
<keyword evidence="4" id="KW-0408">Iron</keyword>
<keyword evidence="6" id="KW-0998">Cell outer membrane</keyword>
<keyword evidence="3" id="KW-0410">Iron transport</keyword>
<dbReference type="Proteomes" id="UP000319931">
    <property type="component" value="Unassembled WGS sequence"/>
</dbReference>
<dbReference type="GO" id="GO:0006826">
    <property type="term" value="P:iron ion transport"/>
    <property type="evidence" value="ECO:0007669"/>
    <property type="project" value="UniProtKB-KW"/>
</dbReference>
<dbReference type="PANTHER" id="PTHR47234:SF2">
    <property type="entry name" value="TONB-DEPENDENT RECEPTOR"/>
    <property type="match status" value="1"/>
</dbReference>
<keyword evidence="5 7" id="KW-0472">Membrane</keyword>
<evidence type="ECO:0000256" key="3">
    <source>
        <dbReference type="ARBA" id="ARBA00022496"/>
    </source>
</evidence>
<dbReference type="SUPFAM" id="SSF56935">
    <property type="entry name" value="Porins"/>
    <property type="match status" value="1"/>
</dbReference>
<reference evidence="10 11" key="1">
    <citation type="journal article" date="2019" name="Environ. Microbiol.">
        <title>Species interactions and distinct microbial communities in high Arctic permafrost affected cryosols are associated with the CH4 and CO2 gas fluxes.</title>
        <authorList>
            <person name="Altshuler I."/>
            <person name="Hamel J."/>
            <person name="Turney S."/>
            <person name="Magnuson E."/>
            <person name="Levesque R."/>
            <person name="Greer C."/>
            <person name="Whyte L.G."/>
        </authorList>
    </citation>
    <scope>NUCLEOTIDE SEQUENCE [LARGE SCALE GENOMIC DNA]</scope>
    <source>
        <strain evidence="10 11">E6.1</strain>
    </source>
</reference>
<gene>
    <name evidence="10" type="ORF">EAH76_12020</name>
</gene>
<evidence type="ECO:0000256" key="7">
    <source>
        <dbReference type="RuleBase" id="RU003357"/>
    </source>
</evidence>
<evidence type="ECO:0000313" key="10">
    <source>
        <dbReference type="EMBL" id="TPG52614.1"/>
    </source>
</evidence>
<dbReference type="Gene3D" id="2.40.170.20">
    <property type="entry name" value="TonB-dependent receptor, beta-barrel domain"/>
    <property type="match status" value="1"/>
</dbReference>
<name>A0A502FT36_9SPHN</name>
<comment type="subcellular location">
    <subcellularLocation>
        <location evidence="1 7">Cell outer membrane</location>
    </subcellularLocation>
</comment>
<dbReference type="InterPro" id="IPR011662">
    <property type="entry name" value="Secretin/TonB_short_N"/>
</dbReference>
<dbReference type="PANTHER" id="PTHR47234">
    <property type="match status" value="1"/>
</dbReference>
<evidence type="ECO:0000259" key="9">
    <source>
        <dbReference type="SMART" id="SM00965"/>
    </source>
</evidence>
<keyword evidence="3" id="KW-0406">Ion transport</keyword>
<proteinExistence type="inferred from homology"/>
<comment type="caution">
    <text evidence="10">The sequence shown here is derived from an EMBL/GenBank/DDBJ whole genome shotgun (WGS) entry which is preliminary data.</text>
</comment>
<evidence type="ECO:0000256" key="4">
    <source>
        <dbReference type="ARBA" id="ARBA00023004"/>
    </source>
</evidence>
<evidence type="ECO:0000256" key="1">
    <source>
        <dbReference type="ARBA" id="ARBA00004442"/>
    </source>
</evidence>
<dbReference type="Gene3D" id="2.170.130.10">
    <property type="entry name" value="TonB-dependent receptor, plug domain"/>
    <property type="match status" value="1"/>
</dbReference>
<keyword evidence="11" id="KW-1185">Reference proteome</keyword>
<accession>A0A502FT36</accession>
<feature type="domain" description="Secretin/TonB short N-terminal" evidence="9">
    <location>
        <begin position="55"/>
        <end position="106"/>
    </location>
</feature>
<organism evidence="10 11">
    <name type="scientific">Sphingomonas glacialis</name>
    <dbReference type="NCBI Taxonomy" id="658225"/>
    <lineage>
        <taxon>Bacteria</taxon>
        <taxon>Pseudomonadati</taxon>
        <taxon>Pseudomonadota</taxon>
        <taxon>Alphaproteobacteria</taxon>
        <taxon>Sphingomonadales</taxon>
        <taxon>Sphingomonadaceae</taxon>
        <taxon>Sphingomonas</taxon>
    </lineage>
</organism>
<dbReference type="InterPro" id="IPR000531">
    <property type="entry name" value="Beta-barrel_TonB"/>
</dbReference>
<keyword evidence="2" id="KW-0813">Transport</keyword>
<dbReference type="InterPro" id="IPR036942">
    <property type="entry name" value="Beta-barrel_TonB_sf"/>
</dbReference>
<keyword evidence="7" id="KW-0798">TonB box</keyword>
<dbReference type="EMBL" id="RCZC01000003">
    <property type="protein sequence ID" value="TPG52614.1"/>
    <property type="molecule type" value="Genomic_DNA"/>
</dbReference>
<dbReference type="AlphaFoldDB" id="A0A502FT36"/>
<dbReference type="OrthoDB" id="176668at2"/>
<evidence type="ECO:0000313" key="11">
    <source>
        <dbReference type="Proteomes" id="UP000319931"/>
    </source>
</evidence>
<dbReference type="InterPro" id="IPR037066">
    <property type="entry name" value="Plug_dom_sf"/>
</dbReference>
<dbReference type="GO" id="GO:0009279">
    <property type="term" value="C:cell outer membrane"/>
    <property type="evidence" value="ECO:0007669"/>
    <property type="project" value="UniProtKB-SubCell"/>
</dbReference>
<dbReference type="Pfam" id="PF07715">
    <property type="entry name" value="Plug"/>
    <property type="match status" value="1"/>
</dbReference>
<feature type="chain" id="PRO_5021460192" description="Secretin/TonB short N-terminal domain-containing protein" evidence="8">
    <location>
        <begin position="28"/>
        <end position="1032"/>
    </location>
</feature>